<feature type="chain" id="PRO_5024988140" description="Secreted protein" evidence="1">
    <location>
        <begin position="16"/>
        <end position="82"/>
    </location>
</feature>
<dbReference type="AlphaFoldDB" id="A0A5N5XFR3"/>
<keyword evidence="3" id="KW-1185">Reference proteome</keyword>
<dbReference type="EMBL" id="ML732149">
    <property type="protein sequence ID" value="KAB8079583.1"/>
    <property type="molecule type" value="Genomic_DNA"/>
</dbReference>
<dbReference type="Proteomes" id="UP000326565">
    <property type="component" value="Unassembled WGS sequence"/>
</dbReference>
<evidence type="ECO:0008006" key="4">
    <source>
        <dbReference type="Google" id="ProtNLM"/>
    </source>
</evidence>
<protein>
    <recommendedName>
        <fullName evidence="4">Secreted protein</fullName>
    </recommendedName>
</protein>
<keyword evidence="1" id="KW-0732">Signal</keyword>
<proteinExistence type="predicted"/>
<gene>
    <name evidence="2" type="ORF">BDV29DRAFT_163997</name>
</gene>
<accession>A0A5N5XFR3</accession>
<evidence type="ECO:0000256" key="1">
    <source>
        <dbReference type="SAM" id="SignalP"/>
    </source>
</evidence>
<reference evidence="2 3" key="1">
    <citation type="submission" date="2019-04" db="EMBL/GenBank/DDBJ databases">
        <title>Friends and foes A comparative genomics study of 23 Aspergillus species from section Flavi.</title>
        <authorList>
            <consortium name="DOE Joint Genome Institute"/>
            <person name="Kjaerbolling I."/>
            <person name="Vesth T."/>
            <person name="Frisvad J.C."/>
            <person name="Nybo J.L."/>
            <person name="Theobald S."/>
            <person name="Kildgaard S."/>
            <person name="Isbrandt T."/>
            <person name="Kuo A."/>
            <person name="Sato A."/>
            <person name="Lyhne E.K."/>
            <person name="Kogle M.E."/>
            <person name="Wiebenga A."/>
            <person name="Kun R.S."/>
            <person name="Lubbers R.J."/>
            <person name="Makela M.R."/>
            <person name="Barry K."/>
            <person name="Chovatia M."/>
            <person name="Clum A."/>
            <person name="Daum C."/>
            <person name="Haridas S."/>
            <person name="He G."/>
            <person name="LaButti K."/>
            <person name="Lipzen A."/>
            <person name="Mondo S."/>
            <person name="Riley R."/>
            <person name="Salamov A."/>
            <person name="Simmons B.A."/>
            <person name="Magnuson J.K."/>
            <person name="Henrissat B."/>
            <person name="Mortensen U.H."/>
            <person name="Larsen T.O."/>
            <person name="Devries R.P."/>
            <person name="Grigoriev I.V."/>
            <person name="Machida M."/>
            <person name="Baker S.E."/>
            <person name="Andersen M.R."/>
        </authorList>
    </citation>
    <scope>NUCLEOTIDE SEQUENCE [LARGE SCALE GENOMIC DNA]</scope>
    <source>
        <strain evidence="2 3">CBS 151.66</strain>
    </source>
</reference>
<evidence type="ECO:0000313" key="3">
    <source>
        <dbReference type="Proteomes" id="UP000326565"/>
    </source>
</evidence>
<evidence type="ECO:0000313" key="2">
    <source>
        <dbReference type="EMBL" id="KAB8079583.1"/>
    </source>
</evidence>
<feature type="signal peptide" evidence="1">
    <location>
        <begin position="1"/>
        <end position="15"/>
    </location>
</feature>
<sequence length="82" mass="9518">MSFFILRAWVTVTVASCSRDPYRFNYLVCNRSCFQFKLSGYRWKNQLASELSARSTPRESYESYAEERDNVIAPTGCRSISV</sequence>
<organism evidence="2 3">
    <name type="scientific">Aspergillus leporis</name>
    <dbReference type="NCBI Taxonomy" id="41062"/>
    <lineage>
        <taxon>Eukaryota</taxon>
        <taxon>Fungi</taxon>
        <taxon>Dikarya</taxon>
        <taxon>Ascomycota</taxon>
        <taxon>Pezizomycotina</taxon>
        <taxon>Eurotiomycetes</taxon>
        <taxon>Eurotiomycetidae</taxon>
        <taxon>Eurotiales</taxon>
        <taxon>Aspergillaceae</taxon>
        <taxon>Aspergillus</taxon>
        <taxon>Aspergillus subgen. Circumdati</taxon>
    </lineage>
</organism>
<name>A0A5N5XFR3_9EURO</name>